<dbReference type="AlphaFoldDB" id="A0A2H0TFR3"/>
<evidence type="ECO:0000313" key="4">
    <source>
        <dbReference type="EMBL" id="PIR69645.1"/>
    </source>
</evidence>
<dbReference type="InterPro" id="IPR004821">
    <property type="entry name" value="Cyt_trans-like"/>
</dbReference>
<dbReference type="PANTHER" id="PTHR43793:SF2">
    <property type="entry name" value="BIFUNCTIONAL PROTEIN HLDE"/>
    <property type="match status" value="1"/>
</dbReference>
<organism evidence="4 5">
    <name type="scientific">Candidatus Niyogibacteria bacterium CG10_big_fil_rev_8_21_14_0_10_46_36</name>
    <dbReference type="NCBI Taxonomy" id="1974726"/>
    <lineage>
        <taxon>Bacteria</taxon>
        <taxon>Candidatus Niyogiibacteriota</taxon>
    </lineage>
</organism>
<dbReference type="NCBIfam" id="TIGR00125">
    <property type="entry name" value="cyt_tran_rel"/>
    <property type="match status" value="1"/>
</dbReference>
<dbReference type="SUPFAM" id="SSF52374">
    <property type="entry name" value="Nucleotidylyl transferase"/>
    <property type="match status" value="1"/>
</dbReference>
<dbReference type="Proteomes" id="UP000231503">
    <property type="component" value="Unassembled WGS sequence"/>
</dbReference>
<dbReference type="GO" id="GO:0016779">
    <property type="term" value="F:nucleotidyltransferase activity"/>
    <property type="evidence" value="ECO:0007669"/>
    <property type="project" value="UniProtKB-KW"/>
</dbReference>
<evidence type="ECO:0000259" key="3">
    <source>
        <dbReference type="Pfam" id="PF01467"/>
    </source>
</evidence>
<reference evidence="5" key="1">
    <citation type="submission" date="2017-09" db="EMBL/GenBank/DDBJ databases">
        <title>Depth-based differentiation of microbial function through sediment-hosted aquifers and enrichment of novel symbionts in the deep terrestrial subsurface.</title>
        <authorList>
            <person name="Probst A.J."/>
            <person name="Ladd B."/>
            <person name="Jarett J.K."/>
            <person name="Geller-Mcgrath D.E."/>
            <person name="Sieber C.M.K."/>
            <person name="Emerson J.B."/>
            <person name="Anantharaman K."/>
            <person name="Thomas B.C."/>
            <person name="Malmstrom R."/>
            <person name="Stieglmeier M."/>
            <person name="Klingl A."/>
            <person name="Woyke T."/>
            <person name="Ryan C.M."/>
            <person name="Banfield J.F."/>
        </authorList>
    </citation>
    <scope>NUCLEOTIDE SEQUENCE [LARGE SCALE GENOMIC DNA]</scope>
</reference>
<evidence type="ECO:0000256" key="1">
    <source>
        <dbReference type="ARBA" id="ARBA00022679"/>
    </source>
</evidence>
<dbReference type="EMBL" id="PFCO01000004">
    <property type="protein sequence ID" value="PIR69645.1"/>
    <property type="molecule type" value="Genomic_DNA"/>
</dbReference>
<evidence type="ECO:0000256" key="2">
    <source>
        <dbReference type="ARBA" id="ARBA00022695"/>
    </source>
</evidence>
<protein>
    <submittedName>
        <fullName evidence="4">D-glycero-beta-D-manno-heptose 1-phosphate adenylyltransferase</fullName>
    </submittedName>
</protein>
<accession>A0A2H0TFR3</accession>
<keyword evidence="1 4" id="KW-0808">Transferase</keyword>
<dbReference type="InterPro" id="IPR050385">
    <property type="entry name" value="Archaeal_FAD_synthase"/>
</dbReference>
<dbReference type="PANTHER" id="PTHR43793">
    <property type="entry name" value="FAD SYNTHASE"/>
    <property type="match status" value="1"/>
</dbReference>
<name>A0A2H0TFR3_9BACT</name>
<dbReference type="Pfam" id="PF01467">
    <property type="entry name" value="CTP_transf_like"/>
    <property type="match status" value="1"/>
</dbReference>
<dbReference type="Gene3D" id="3.40.50.620">
    <property type="entry name" value="HUPs"/>
    <property type="match status" value="1"/>
</dbReference>
<proteinExistence type="predicted"/>
<comment type="caution">
    <text evidence="4">The sequence shown here is derived from an EMBL/GenBank/DDBJ whole genome shotgun (WGS) entry which is preliminary data.</text>
</comment>
<sequence length="157" mass="17893">MKEKKIVSAPRMKAIALLLRKKKKTLVAVSGAFDILHYGHVRFLQTAKKQGDSLLVFLNSDSSVRAYKGKGRPINKARDRAEMLEALSVVDYIVIFSEKDPRKILSLIRPHIFYQGSDWGKNCIERETVESYGGEIRVFPRIKKISTTALLKHTKHL</sequence>
<dbReference type="InterPro" id="IPR014729">
    <property type="entry name" value="Rossmann-like_a/b/a_fold"/>
</dbReference>
<keyword evidence="2 4" id="KW-0548">Nucleotidyltransferase</keyword>
<feature type="domain" description="Cytidyltransferase-like" evidence="3">
    <location>
        <begin position="30"/>
        <end position="133"/>
    </location>
</feature>
<gene>
    <name evidence="4" type="ORF">COU47_01940</name>
</gene>
<evidence type="ECO:0000313" key="5">
    <source>
        <dbReference type="Proteomes" id="UP000231503"/>
    </source>
</evidence>